<sequence length="103" mass="11574">MSIDTSLSSTQTLNPFRIMRTALQSSNVRRTPRRLVKYTTIRSSVPDNRNGVVVVVVVHDSQCAFDSDWNSDSGAFFEEDSNKVQSFLTIFPRIEVFADSADP</sequence>
<proteinExistence type="predicted"/>
<dbReference type="AlphaFoldDB" id="A0AAQ3N2Y8"/>
<evidence type="ECO:0000313" key="2">
    <source>
        <dbReference type="Proteomes" id="UP001374535"/>
    </source>
</evidence>
<gene>
    <name evidence="1" type="ORF">V8G54_027500</name>
</gene>
<keyword evidence="2" id="KW-1185">Reference proteome</keyword>
<name>A0AAQ3N2Y8_VIGMU</name>
<reference evidence="1 2" key="1">
    <citation type="journal article" date="2023" name="Life. Sci Alliance">
        <title>Evolutionary insights into 3D genome organization and epigenetic landscape of Vigna mungo.</title>
        <authorList>
            <person name="Junaid A."/>
            <person name="Singh B."/>
            <person name="Bhatia S."/>
        </authorList>
    </citation>
    <scope>NUCLEOTIDE SEQUENCE [LARGE SCALE GENOMIC DNA]</scope>
    <source>
        <strain evidence="1">Urdbean</strain>
    </source>
</reference>
<evidence type="ECO:0000313" key="1">
    <source>
        <dbReference type="EMBL" id="WVZ01431.1"/>
    </source>
</evidence>
<dbReference type="EMBL" id="CP144693">
    <property type="protein sequence ID" value="WVZ01431.1"/>
    <property type="molecule type" value="Genomic_DNA"/>
</dbReference>
<protein>
    <submittedName>
        <fullName evidence="1">Uncharacterized protein</fullName>
    </submittedName>
</protein>
<organism evidence="1 2">
    <name type="scientific">Vigna mungo</name>
    <name type="common">Black gram</name>
    <name type="synonym">Phaseolus mungo</name>
    <dbReference type="NCBI Taxonomy" id="3915"/>
    <lineage>
        <taxon>Eukaryota</taxon>
        <taxon>Viridiplantae</taxon>
        <taxon>Streptophyta</taxon>
        <taxon>Embryophyta</taxon>
        <taxon>Tracheophyta</taxon>
        <taxon>Spermatophyta</taxon>
        <taxon>Magnoliopsida</taxon>
        <taxon>eudicotyledons</taxon>
        <taxon>Gunneridae</taxon>
        <taxon>Pentapetalae</taxon>
        <taxon>rosids</taxon>
        <taxon>fabids</taxon>
        <taxon>Fabales</taxon>
        <taxon>Fabaceae</taxon>
        <taxon>Papilionoideae</taxon>
        <taxon>50 kb inversion clade</taxon>
        <taxon>NPAAA clade</taxon>
        <taxon>indigoferoid/millettioid clade</taxon>
        <taxon>Phaseoleae</taxon>
        <taxon>Vigna</taxon>
    </lineage>
</organism>
<dbReference type="Proteomes" id="UP001374535">
    <property type="component" value="Chromosome 8"/>
</dbReference>
<accession>A0AAQ3N2Y8</accession>